<reference evidence="12" key="1">
    <citation type="submission" date="2020-03" db="EMBL/GenBank/DDBJ databases">
        <title>Draft sequencing of Calidifontibacter sp. DB0510.</title>
        <authorList>
            <person name="Kim D.-U."/>
        </authorList>
    </citation>
    <scope>NUCLEOTIDE SEQUENCE</scope>
    <source>
        <strain evidence="12">DB0510</strain>
    </source>
</reference>
<proteinExistence type="predicted"/>
<dbReference type="Pfam" id="PF20714">
    <property type="entry name" value="HTH_64"/>
    <property type="match status" value="1"/>
</dbReference>
<evidence type="ECO:0000313" key="12">
    <source>
        <dbReference type="EMBL" id="NHN55473.1"/>
    </source>
</evidence>
<keyword evidence="4 9" id="KW-0902">Two-component regulatory system</keyword>
<keyword evidence="5 9" id="KW-0805">Transcription regulation</keyword>
<evidence type="ECO:0000259" key="11">
    <source>
        <dbReference type="PROSITE" id="PS50110"/>
    </source>
</evidence>
<dbReference type="GO" id="GO:0005737">
    <property type="term" value="C:cytoplasm"/>
    <property type="evidence" value="ECO:0007669"/>
    <property type="project" value="UniProtKB-SubCell"/>
</dbReference>
<dbReference type="InterPro" id="IPR001789">
    <property type="entry name" value="Sig_transdc_resp-reg_receiver"/>
</dbReference>
<dbReference type="InterPro" id="IPR051271">
    <property type="entry name" value="2C-system_Tx_regulators"/>
</dbReference>
<dbReference type="SMART" id="SM00448">
    <property type="entry name" value="REC"/>
    <property type="match status" value="1"/>
</dbReference>
<comment type="subcellular location">
    <subcellularLocation>
        <location evidence="1 9">Cytoplasm</location>
    </subcellularLocation>
</comment>
<dbReference type="PIRSF" id="PIRSF006171">
    <property type="entry name" value="RR_citrat_malat"/>
    <property type="match status" value="1"/>
</dbReference>
<keyword evidence="8 9" id="KW-0804">Transcription</keyword>
<keyword evidence="2 9" id="KW-0963">Cytoplasm</keyword>
<protein>
    <recommendedName>
        <fullName evidence="9">Transcriptional regulatory protein</fullName>
    </recommendedName>
</protein>
<keyword evidence="13" id="KW-1185">Reference proteome</keyword>
<feature type="modified residue" description="4-aspartylphosphate" evidence="10">
    <location>
        <position position="54"/>
    </location>
</feature>
<keyword evidence="3 10" id="KW-0597">Phosphoprotein</keyword>
<evidence type="ECO:0000256" key="9">
    <source>
        <dbReference type="PIRNR" id="PIRNR006171"/>
    </source>
</evidence>
<dbReference type="InterPro" id="IPR036388">
    <property type="entry name" value="WH-like_DNA-bd_sf"/>
</dbReference>
<evidence type="ECO:0000256" key="4">
    <source>
        <dbReference type="ARBA" id="ARBA00023012"/>
    </source>
</evidence>
<evidence type="ECO:0000256" key="6">
    <source>
        <dbReference type="ARBA" id="ARBA00023125"/>
    </source>
</evidence>
<gene>
    <name evidence="12" type="ORF">G9U51_06705</name>
</gene>
<dbReference type="GO" id="GO:0003677">
    <property type="term" value="F:DNA binding"/>
    <property type="evidence" value="ECO:0007669"/>
    <property type="project" value="UniProtKB-KW"/>
</dbReference>
<dbReference type="InterPro" id="IPR036390">
    <property type="entry name" value="WH_DNA-bd_sf"/>
</dbReference>
<evidence type="ECO:0000256" key="10">
    <source>
        <dbReference type="PROSITE-ProRule" id="PRU00169"/>
    </source>
</evidence>
<dbReference type="InterPro" id="IPR011006">
    <property type="entry name" value="CheY-like_superfamily"/>
</dbReference>
<dbReference type="Proteomes" id="UP000744769">
    <property type="component" value="Unassembled WGS sequence"/>
</dbReference>
<dbReference type="PANTHER" id="PTHR45526">
    <property type="entry name" value="TRANSCRIPTIONAL REGULATORY PROTEIN DPIA"/>
    <property type="match status" value="1"/>
</dbReference>
<dbReference type="EMBL" id="JAAOIV010000004">
    <property type="protein sequence ID" value="NHN55473.1"/>
    <property type="molecule type" value="Genomic_DNA"/>
</dbReference>
<keyword evidence="7 9" id="KW-0010">Activator</keyword>
<name>A0A967EGS9_9MICO</name>
<evidence type="ECO:0000256" key="2">
    <source>
        <dbReference type="ARBA" id="ARBA00022490"/>
    </source>
</evidence>
<evidence type="ECO:0000256" key="1">
    <source>
        <dbReference type="ARBA" id="ARBA00004496"/>
    </source>
</evidence>
<evidence type="ECO:0000256" key="7">
    <source>
        <dbReference type="ARBA" id="ARBA00023159"/>
    </source>
</evidence>
<evidence type="ECO:0000313" key="13">
    <source>
        <dbReference type="Proteomes" id="UP000744769"/>
    </source>
</evidence>
<dbReference type="InterPro" id="IPR024187">
    <property type="entry name" value="Sig_transdc_resp-reg_cit/mal"/>
</dbReference>
<dbReference type="PROSITE" id="PS50110">
    <property type="entry name" value="RESPONSE_REGULATORY"/>
    <property type="match status" value="1"/>
</dbReference>
<evidence type="ECO:0000256" key="8">
    <source>
        <dbReference type="ARBA" id="ARBA00023163"/>
    </source>
</evidence>
<dbReference type="SUPFAM" id="SSF46785">
    <property type="entry name" value="Winged helix' DNA-binding domain"/>
    <property type="match status" value="1"/>
</dbReference>
<dbReference type="Pfam" id="PF00072">
    <property type="entry name" value="Response_reg"/>
    <property type="match status" value="1"/>
</dbReference>
<evidence type="ECO:0000256" key="3">
    <source>
        <dbReference type="ARBA" id="ARBA00022553"/>
    </source>
</evidence>
<comment type="caution">
    <text evidence="12">The sequence shown here is derived from an EMBL/GenBank/DDBJ whole genome shotgun (WGS) entry which is preliminary data.</text>
</comment>
<accession>A0A967EGS9</accession>
<dbReference type="InterPro" id="IPR048714">
    <property type="entry name" value="DpiA-like_HTH"/>
</dbReference>
<dbReference type="Gene3D" id="3.40.50.2300">
    <property type="match status" value="1"/>
</dbReference>
<keyword evidence="6 9" id="KW-0238">DNA-binding</keyword>
<evidence type="ECO:0000256" key="5">
    <source>
        <dbReference type="ARBA" id="ARBA00023015"/>
    </source>
</evidence>
<organism evidence="12 13">
    <name type="scientific">Metallococcus carri</name>
    <dbReference type="NCBI Taxonomy" id="1656884"/>
    <lineage>
        <taxon>Bacteria</taxon>
        <taxon>Bacillati</taxon>
        <taxon>Actinomycetota</taxon>
        <taxon>Actinomycetes</taxon>
        <taxon>Micrococcales</taxon>
        <taxon>Dermacoccaceae</taxon>
        <taxon>Metallococcus</taxon>
    </lineage>
</organism>
<dbReference type="Gene3D" id="1.10.10.10">
    <property type="entry name" value="Winged helix-like DNA-binding domain superfamily/Winged helix DNA-binding domain"/>
    <property type="match status" value="1"/>
</dbReference>
<dbReference type="GO" id="GO:0003700">
    <property type="term" value="F:DNA-binding transcription factor activity"/>
    <property type="evidence" value="ECO:0007669"/>
    <property type="project" value="InterPro"/>
</dbReference>
<feature type="domain" description="Response regulatory" evidence="11">
    <location>
        <begin position="3"/>
        <end position="116"/>
    </location>
</feature>
<dbReference type="SUPFAM" id="SSF52172">
    <property type="entry name" value="CheY-like"/>
    <property type="match status" value="1"/>
</dbReference>
<sequence length="218" mass="23762">MIEVLIVDDDFRVAQVHAAYVDAVSGFRAVGVAHTAQDALAAVRSQRPDLLLLDTYLPDQLGTRLAVDLAGECDVLMVTADDSAESVRAAVRAGAVNYIVKPFASESLAARLRAYERYRSRVSRGSLTQDQIDAAFAVLHEGDRPRTPKGQSPVTAKLVREALKNASEARTAVEVADELGISRATAQRYLAALAEEGHAVMDLRYGSTGRPEHQYRWR</sequence>
<dbReference type="PANTHER" id="PTHR45526:SF1">
    <property type="entry name" value="TRANSCRIPTIONAL REGULATORY PROTEIN DCUR-RELATED"/>
    <property type="match status" value="1"/>
</dbReference>
<dbReference type="GO" id="GO:0000156">
    <property type="term" value="F:phosphorelay response regulator activity"/>
    <property type="evidence" value="ECO:0007669"/>
    <property type="project" value="TreeGrafter"/>
</dbReference>
<dbReference type="AlphaFoldDB" id="A0A967EGS9"/>
<dbReference type="RefSeq" id="WP_166195074.1">
    <property type="nucleotide sequence ID" value="NZ_JAAOIV010000004.1"/>
</dbReference>